<proteinExistence type="predicted"/>
<dbReference type="GO" id="GO:0005886">
    <property type="term" value="C:plasma membrane"/>
    <property type="evidence" value="ECO:0007669"/>
    <property type="project" value="TreeGrafter"/>
</dbReference>
<feature type="transmembrane region" description="Helical" evidence="1">
    <location>
        <begin position="442"/>
        <end position="462"/>
    </location>
</feature>
<dbReference type="AlphaFoldDB" id="A0A0G3WJQ2"/>
<feature type="transmembrane region" description="Helical" evidence="1">
    <location>
        <begin position="972"/>
        <end position="993"/>
    </location>
</feature>
<organism evidence="2 3">
    <name type="scientific">Endomicrobium proavitum</name>
    <dbReference type="NCBI Taxonomy" id="1408281"/>
    <lineage>
        <taxon>Bacteria</taxon>
        <taxon>Pseudomonadati</taxon>
        <taxon>Elusimicrobiota</taxon>
        <taxon>Endomicrobiia</taxon>
        <taxon>Endomicrobiales</taxon>
        <taxon>Endomicrobiaceae</taxon>
        <taxon>Endomicrobium</taxon>
    </lineage>
</organism>
<evidence type="ECO:0000313" key="2">
    <source>
        <dbReference type="EMBL" id="AKL98092.1"/>
    </source>
</evidence>
<evidence type="ECO:0000256" key="1">
    <source>
        <dbReference type="SAM" id="Phobius"/>
    </source>
</evidence>
<gene>
    <name evidence="2" type="primary">nolG</name>
    <name evidence="2" type="ORF">Epro_0713</name>
</gene>
<accession>A0A0G3WJQ2</accession>
<feature type="transmembrane region" description="Helical" evidence="1">
    <location>
        <begin position="348"/>
        <end position="364"/>
    </location>
</feature>
<dbReference type="PANTHER" id="PTHR32063">
    <property type="match status" value="1"/>
</dbReference>
<feature type="transmembrane region" description="Helical" evidence="1">
    <location>
        <begin position="1051"/>
        <end position="1074"/>
    </location>
</feature>
<reference evidence="2 3" key="1">
    <citation type="submission" date="2014-09" db="EMBL/GenBank/DDBJ databases">
        <title>Complete genome sequence of Endomicrobium proavitum.</title>
        <authorList>
            <person name="Zheng H."/>
        </authorList>
    </citation>
    <scope>NUCLEOTIDE SEQUENCE [LARGE SCALE GENOMIC DNA]</scope>
    <source>
        <strain evidence="2 3">Rsa215</strain>
    </source>
</reference>
<dbReference type="KEGG" id="epo:Epro_0713"/>
<dbReference type="SUPFAM" id="SSF82866">
    <property type="entry name" value="Multidrug efflux transporter AcrB transmembrane domain"/>
    <property type="match status" value="2"/>
</dbReference>
<dbReference type="STRING" id="1408281.Epro_0713"/>
<dbReference type="SUPFAM" id="SSF82714">
    <property type="entry name" value="Multidrug efflux transporter AcrB TolC docking domain, DN and DC subdomains"/>
    <property type="match status" value="2"/>
</dbReference>
<dbReference type="Proteomes" id="UP000035337">
    <property type="component" value="Chromosome"/>
</dbReference>
<dbReference type="GO" id="GO:0042910">
    <property type="term" value="F:xenobiotic transmembrane transporter activity"/>
    <property type="evidence" value="ECO:0007669"/>
    <property type="project" value="TreeGrafter"/>
</dbReference>
<keyword evidence="1" id="KW-0812">Transmembrane</keyword>
<keyword evidence="1" id="KW-0472">Membrane</keyword>
<protein>
    <submittedName>
        <fullName evidence="2">NolG efflux transporter</fullName>
    </submittedName>
</protein>
<dbReference type="PATRIC" id="fig|1408281.3.peg.731"/>
<dbReference type="EMBL" id="CP009498">
    <property type="protein sequence ID" value="AKL98092.1"/>
    <property type="molecule type" value="Genomic_DNA"/>
</dbReference>
<keyword evidence="1" id="KW-1133">Transmembrane helix</keyword>
<dbReference type="InterPro" id="IPR027463">
    <property type="entry name" value="AcrB_DN_DC_subdom"/>
</dbReference>
<dbReference type="PANTHER" id="PTHR32063:SF0">
    <property type="entry name" value="SWARMING MOTILITY PROTEIN SWRC"/>
    <property type="match status" value="1"/>
</dbReference>
<dbReference type="Gene3D" id="1.20.1640.10">
    <property type="entry name" value="Multidrug efflux transporter AcrB transmembrane domain"/>
    <property type="match status" value="2"/>
</dbReference>
<dbReference type="OrthoDB" id="9757876at2"/>
<dbReference type="Pfam" id="PF00873">
    <property type="entry name" value="ACR_tran"/>
    <property type="match status" value="1"/>
</dbReference>
<feature type="transmembrane region" description="Helical" evidence="1">
    <location>
        <begin position="474"/>
        <end position="501"/>
    </location>
</feature>
<feature type="transmembrane region" description="Helical" evidence="1">
    <location>
        <begin position="920"/>
        <end position="939"/>
    </location>
</feature>
<dbReference type="Gene3D" id="3.30.70.1440">
    <property type="entry name" value="Multidrug efflux transporter AcrB pore domain"/>
    <property type="match status" value="1"/>
</dbReference>
<dbReference type="RefSeq" id="WP_052570637.1">
    <property type="nucleotide sequence ID" value="NZ_CP009498.1"/>
</dbReference>
<dbReference type="SUPFAM" id="SSF82693">
    <property type="entry name" value="Multidrug efflux transporter AcrB pore domain, PN1, PN2, PC1 and PC2 subdomains"/>
    <property type="match status" value="3"/>
</dbReference>
<dbReference type="Gene3D" id="3.30.70.1320">
    <property type="entry name" value="Multidrug efflux transporter AcrB pore domain like"/>
    <property type="match status" value="1"/>
</dbReference>
<dbReference type="InterPro" id="IPR001036">
    <property type="entry name" value="Acrflvin-R"/>
</dbReference>
<dbReference type="PRINTS" id="PR00702">
    <property type="entry name" value="ACRIFLAVINRP"/>
</dbReference>
<dbReference type="Gene3D" id="3.30.70.1430">
    <property type="entry name" value="Multidrug efflux transporter AcrB pore domain"/>
    <property type="match status" value="2"/>
</dbReference>
<feature type="transmembrane region" description="Helical" evidence="1">
    <location>
        <begin position="946"/>
        <end position="966"/>
    </location>
</feature>
<sequence>MNLAKLSIKRPTFIFAILIAALVLGVMAFSKLSVRMFPDVEFPYVAVITSYPGAGVAEIDQLVSKPIEDAMSGVSGLKHVTSMNQDNISVVFAEFELSKNPDIAAQEVRDKIGQIRLTLPDDVDEPIIMKADMNSMPLVILSLKSDTLSPKELYDFADDVVSKDFAQVAGVSQISIVGGQKREIQVKANKDKLKEHEITLTALAARIQANSLNIPAGKIDRGSKEIAFRTMGEFTSVDQIGNVVVSFMGNDVPVTVKDVAQVVDGVQSETSRARLDTKEDGKISYESSLLVQVFRQAKGNDVAVSDGVQLKLDEVNKKYQRYAGKPHLTLISDSARGVRLNIADVKNTIVEGIFLAILVVYFFLGSWRSTFITALALPNSLIGSFIFMYAFGFSLNVISLMSLSLAVGLLIDDAIVVRENIFRHYEEGEDPVKAAINGTNEVTLAVIATTSTVIAVFLPVSFLSGIMGQFFREFGLTVVFAMAISILDALTIAPMLSAYFIPDKNKKAKKRGEFSESVKRVFARIVKVVRFLTVDWFNIVFNAVERFYTKTISFIVKTKGMKLITLGASAVIVFIVIGLVAAGALKVNFMPNSDWGEFNVSITARPGTSLEQMDKYTREVEEVIMNEPDVELVSASVGSTGMWSSPTNEASLYVKMYSKDEEHNILKKYAKAFIGIFQKESDKRSTSQMKDYLRDVLQKKYGDELTFQYLRQSIGGAESEFVVELTGDNVDVLYSAAQNLMERFKTIPHLVDIKSNYQPGKPEMQIQMDMKNMESLGVNSVIAGNEIRAMVDGATAGKYRENGLEYDIRVKFRDDQKDVVKDFDTIYVNNVNNKLVRLKNVAFVRATDGPTQIFKKDRARYVTVEGNISEGGTISEVQSEAFKIFKEEKYNNPKTSAKFKNVEMKVSGNAEEMGTMVQSIAIAALLSLLFIFMVLSSLYESVVTPFTIMTALPLAIVGAIFSLIIARQPADMFTLIGMIMLLGIVAKNSILLVDYIQQQIRAGFDIDTAIVKAGTIRFRPILMTSFALIAGMLPTALGLSEVGSFRKGMGIVVIGGIISSTVLTLVVVPAIFEYMDIFRHFLRRIFGRPDTRMVDLTDEELKTKDL</sequence>
<feature type="transmembrane region" description="Helical" evidence="1">
    <location>
        <begin position="397"/>
        <end position="417"/>
    </location>
</feature>
<dbReference type="Gene3D" id="3.30.2090.10">
    <property type="entry name" value="Multidrug efflux transporter AcrB TolC docking domain, DN and DC subdomains"/>
    <property type="match status" value="2"/>
</dbReference>
<evidence type="ECO:0000313" key="3">
    <source>
        <dbReference type="Proteomes" id="UP000035337"/>
    </source>
</evidence>
<feature type="transmembrane region" description="Helical" evidence="1">
    <location>
        <begin position="563"/>
        <end position="585"/>
    </location>
</feature>
<name>A0A0G3WJQ2_9BACT</name>
<keyword evidence="3" id="KW-1185">Reference proteome</keyword>
<feature type="transmembrane region" description="Helical" evidence="1">
    <location>
        <begin position="1021"/>
        <end position="1039"/>
    </location>
</feature>